<evidence type="ECO:0000256" key="1">
    <source>
        <dbReference type="SAM" id="Phobius"/>
    </source>
</evidence>
<accession>A0AA95ICJ8</accession>
<dbReference type="AlphaFoldDB" id="A0AA95ICJ8"/>
<protein>
    <submittedName>
        <fullName evidence="2">Uncharacterized protein</fullName>
    </submittedName>
</protein>
<sequence length="168" mass="19121">MKKDMLIRSLLTILFLLMTISFFYNQYQLRYGQAVYTFDIETEDLYIRDIEIVAVSPYALFITGHFLEMNGDNKSFDGISYGFSMDGTMILSRSQAGDPFTFPDAANGKTYSGTGSLIKDIRVHKQDSLQVEIHYIVNGEPKDIAGDIKLADVIKPFSYNNHKVVHLR</sequence>
<keyword evidence="1" id="KW-0472">Membrane</keyword>
<dbReference type="RefSeq" id="WP_283926916.1">
    <property type="nucleotide sequence ID" value="NZ_CP126084.1"/>
</dbReference>
<evidence type="ECO:0000313" key="2">
    <source>
        <dbReference type="EMBL" id="WHX49728.1"/>
    </source>
</evidence>
<feature type="transmembrane region" description="Helical" evidence="1">
    <location>
        <begin position="6"/>
        <end position="24"/>
    </location>
</feature>
<organism evidence="2 3">
    <name type="scientific">Paenibacillus woosongensis</name>
    <dbReference type="NCBI Taxonomy" id="307580"/>
    <lineage>
        <taxon>Bacteria</taxon>
        <taxon>Bacillati</taxon>
        <taxon>Bacillota</taxon>
        <taxon>Bacilli</taxon>
        <taxon>Bacillales</taxon>
        <taxon>Paenibacillaceae</taxon>
        <taxon>Paenibacillus</taxon>
    </lineage>
</organism>
<reference evidence="2" key="1">
    <citation type="submission" date="2023-05" db="EMBL/GenBank/DDBJ databases">
        <title>Comparative genomics of Bacillaceae isolates and their secondary metabolite potential.</title>
        <authorList>
            <person name="Song L."/>
            <person name="Nielsen L.J."/>
            <person name="Mohite O."/>
            <person name="Xu X."/>
            <person name="Weber T."/>
            <person name="Kovacs A.T."/>
        </authorList>
    </citation>
    <scope>NUCLEOTIDE SEQUENCE</scope>
    <source>
        <strain evidence="2">B2_4</strain>
    </source>
</reference>
<evidence type="ECO:0000313" key="3">
    <source>
        <dbReference type="Proteomes" id="UP001177943"/>
    </source>
</evidence>
<keyword evidence="1" id="KW-0812">Transmembrane</keyword>
<proteinExistence type="predicted"/>
<dbReference type="KEGG" id="pwn:QNH46_03325"/>
<keyword evidence="1" id="KW-1133">Transmembrane helix</keyword>
<gene>
    <name evidence="2" type="ORF">QNH46_03325</name>
</gene>
<dbReference type="Proteomes" id="UP001177943">
    <property type="component" value="Chromosome"/>
</dbReference>
<dbReference type="EMBL" id="CP126084">
    <property type="protein sequence ID" value="WHX49728.1"/>
    <property type="molecule type" value="Genomic_DNA"/>
</dbReference>
<name>A0AA95ICJ8_9BACL</name>